<organism evidence="1 2">
    <name type="scientific">Chelonia mydas</name>
    <name type="common">Green sea-turtle</name>
    <name type="synonym">Chelonia agassizi</name>
    <dbReference type="NCBI Taxonomy" id="8469"/>
    <lineage>
        <taxon>Eukaryota</taxon>
        <taxon>Metazoa</taxon>
        <taxon>Chordata</taxon>
        <taxon>Craniata</taxon>
        <taxon>Vertebrata</taxon>
        <taxon>Euteleostomi</taxon>
        <taxon>Archelosauria</taxon>
        <taxon>Testudinata</taxon>
        <taxon>Testudines</taxon>
        <taxon>Cryptodira</taxon>
        <taxon>Durocryptodira</taxon>
        <taxon>Americhelydia</taxon>
        <taxon>Chelonioidea</taxon>
        <taxon>Cheloniidae</taxon>
        <taxon>Chelonia</taxon>
    </lineage>
</organism>
<dbReference type="EMBL" id="KB545907">
    <property type="protein sequence ID" value="EMP31294.1"/>
    <property type="molecule type" value="Genomic_DNA"/>
</dbReference>
<name>M7B2J7_CHEMY</name>
<protein>
    <submittedName>
        <fullName evidence="1">Uncharacterized protein</fullName>
    </submittedName>
</protein>
<evidence type="ECO:0000313" key="2">
    <source>
        <dbReference type="Proteomes" id="UP000031443"/>
    </source>
</evidence>
<dbReference type="AlphaFoldDB" id="M7B2J7"/>
<gene>
    <name evidence="1" type="ORF">UY3_11518</name>
</gene>
<accession>M7B2J7</accession>
<sequence length="185" mass="20893">MLALLREADLCVTRSGRSLSQLDVTHECPGTGSCCRWQTSLLLRQPLTLPEKPSGAWLCLRTRPIMEPENQACGVTQNRAPCVSRAVPVTSLRLPAQRQRRPSFVERTETDCGNTSDYLEFQHKEQSLFLPCLPCISQSSPYTQDLAETGLDYCSKHLHRTHHRPPTVPGGVSRYDIVHPLWERD</sequence>
<keyword evidence="2" id="KW-1185">Reference proteome</keyword>
<dbReference type="Proteomes" id="UP000031443">
    <property type="component" value="Unassembled WGS sequence"/>
</dbReference>
<evidence type="ECO:0000313" key="1">
    <source>
        <dbReference type="EMBL" id="EMP31294.1"/>
    </source>
</evidence>
<reference evidence="2" key="1">
    <citation type="journal article" date="2013" name="Nat. Genet.">
        <title>The draft genomes of soft-shell turtle and green sea turtle yield insights into the development and evolution of the turtle-specific body plan.</title>
        <authorList>
            <person name="Wang Z."/>
            <person name="Pascual-Anaya J."/>
            <person name="Zadissa A."/>
            <person name="Li W."/>
            <person name="Niimura Y."/>
            <person name="Huang Z."/>
            <person name="Li C."/>
            <person name="White S."/>
            <person name="Xiong Z."/>
            <person name="Fang D."/>
            <person name="Wang B."/>
            <person name="Ming Y."/>
            <person name="Chen Y."/>
            <person name="Zheng Y."/>
            <person name="Kuraku S."/>
            <person name="Pignatelli M."/>
            <person name="Herrero J."/>
            <person name="Beal K."/>
            <person name="Nozawa M."/>
            <person name="Li Q."/>
            <person name="Wang J."/>
            <person name="Zhang H."/>
            <person name="Yu L."/>
            <person name="Shigenobu S."/>
            <person name="Wang J."/>
            <person name="Liu J."/>
            <person name="Flicek P."/>
            <person name="Searle S."/>
            <person name="Wang J."/>
            <person name="Kuratani S."/>
            <person name="Yin Y."/>
            <person name="Aken B."/>
            <person name="Zhang G."/>
            <person name="Irie N."/>
        </authorList>
    </citation>
    <scope>NUCLEOTIDE SEQUENCE [LARGE SCALE GENOMIC DNA]</scope>
</reference>
<proteinExistence type="predicted"/>